<dbReference type="Proteomes" id="UP000245708">
    <property type="component" value="Unassembled WGS sequence"/>
</dbReference>
<dbReference type="InterPro" id="IPR028992">
    <property type="entry name" value="Hedgehog/Intein_dom"/>
</dbReference>
<protein>
    <submittedName>
        <fullName evidence="2">Hint domain-containing protein</fullName>
    </submittedName>
</protein>
<sequence length="363" mass="39059">MIPALSQGLASDAWVKLAPARDDWAAIWQSGQLLRGSGFVPDVLAHAELTLCLEFTLPQVAARVPVRLWQGAAETARAVGLYALPDGALRLVHGDIDLVTPPDMARAGETLSLRYRTCARGRGDIADFTNHDRLQKHRCRSGLAHAARLDELLPRDNRFLQTCHVAAIAEFGLASSDLPALAGGALVTTTTGARPVETLTPGDLLVSATGETLPLRWIERRSRLCLGRQSPVRLRAPYFGLSHDICVTPETRVVRSGPAVEYIFGEERVLARAGDMTSSPGAHRDNQRPVRAFHHLMFDDHACVMVDRCGVETALLADVVAVGDAGQPCNLSQADRTPCLPVLDRAGAQALVAASAKGRRSLT</sequence>
<gene>
    <name evidence="2" type="ORF">C7455_106232</name>
</gene>
<dbReference type="RefSeq" id="WP_109669088.1">
    <property type="nucleotide sequence ID" value="NZ_QGGW01000006.1"/>
</dbReference>
<organism evidence="2 3">
    <name type="scientific">Roseicyclus mahoneyensis</name>
    <dbReference type="NCBI Taxonomy" id="164332"/>
    <lineage>
        <taxon>Bacteria</taxon>
        <taxon>Pseudomonadati</taxon>
        <taxon>Pseudomonadota</taxon>
        <taxon>Alphaproteobacteria</taxon>
        <taxon>Rhodobacterales</taxon>
        <taxon>Roseobacteraceae</taxon>
        <taxon>Roseicyclus</taxon>
    </lineage>
</organism>
<evidence type="ECO:0000313" key="2">
    <source>
        <dbReference type="EMBL" id="PWK59944.1"/>
    </source>
</evidence>
<dbReference type="AlphaFoldDB" id="A0A316GGE1"/>
<feature type="domain" description="Hedgehog/Intein (Hint)" evidence="1">
    <location>
        <begin position="180"/>
        <end position="315"/>
    </location>
</feature>
<evidence type="ECO:0000313" key="3">
    <source>
        <dbReference type="Proteomes" id="UP000245708"/>
    </source>
</evidence>
<dbReference type="OrthoDB" id="6305173at2"/>
<dbReference type="Pfam" id="PF13403">
    <property type="entry name" value="Hint_2"/>
    <property type="match status" value="1"/>
</dbReference>
<name>A0A316GGE1_9RHOB</name>
<keyword evidence="3" id="KW-1185">Reference proteome</keyword>
<proteinExistence type="predicted"/>
<comment type="caution">
    <text evidence="2">The sequence shown here is derived from an EMBL/GenBank/DDBJ whole genome shotgun (WGS) entry which is preliminary data.</text>
</comment>
<reference evidence="2 3" key="1">
    <citation type="submission" date="2018-05" db="EMBL/GenBank/DDBJ databases">
        <title>Genomic Encyclopedia of Type Strains, Phase IV (KMG-IV): sequencing the most valuable type-strain genomes for metagenomic binning, comparative biology and taxonomic classification.</title>
        <authorList>
            <person name="Goeker M."/>
        </authorList>
    </citation>
    <scope>NUCLEOTIDE SEQUENCE [LARGE SCALE GENOMIC DNA]</scope>
    <source>
        <strain evidence="2 3">DSM 16097</strain>
    </source>
</reference>
<dbReference type="EMBL" id="QGGW01000006">
    <property type="protein sequence ID" value="PWK59944.1"/>
    <property type="molecule type" value="Genomic_DNA"/>
</dbReference>
<evidence type="ECO:0000259" key="1">
    <source>
        <dbReference type="Pfam" id="PF13403"/>
    </source>
</evidence>
<accession>A0A316GGE1</accession>